<dbReference type="Gene3D" id="3.20.20.220">
    <property type="match status" value="1"/>
</dbReference>
<dbReference type="Pfam" id="PF19345">
    <property type="entry name" value="MTHFR_2"/>
    <property type="match status" value="1"/>
</dbReference>
<sequence>MTLNTIALELVPPNVDRGVEQAREDAHKVLRYSEQSGLAGRIGHVMIPGMIEEDDDRPIEMKPKMDVLDFWRVIQPELPGVKGLCTQVTSFMDEPTLRRRLTELSAAGFEGIAFVGVPRTMADGEGSGVAPTDALAMFKELVPNRGAILIPTREGEQGRFKFKCDRGATYGMTQLLYSDAIVGFLREFAATTDHRPEILLSFGFVPKVESKVGLISWLIQDPGNPAVAEEQEFVKRLAATEPTEKRKLMVDLYKRVIDGVADLGFPLSIHLEATYGVSGPAFETFAEMLAYWSPDT</sequence>
<evidence type="ECO:0008006" key="3">
    <source>
        <dbReference type="Google" id="ProtNLM"/>
    </source>
</evidence>
<gene>
    <name evidence="1" type="ORF">MELE44368_04330</name>
</gene>
<dbReference type="Proteomes" id="UP000287177">
    <property type="component" value="Unassembled WGS sequence"/>
</dbReference>
<evidence type="ECO:0000313" key="2">
    <source>
        <dbReference type="Proteomes" id="UP000287177"/>
    </source>
</evidence>
<keyword evidence="2" id="KW-1185">Reference proteome</keyword>
<comment type="caution">
    <text evidence="1">The sequence shown here is derived from an EMBL/GenBank/DDBJ whole genome shotgun (WGS) entry which is preliminary data.</text>
</comment>
<dbReference type="AlphaFoldDB" id="A0A439DRS7"/>
<name>A0A439DRS7_9MYCO</name>
<reference evidence="1 2" key="1">
    <citation type="submission" date="2013-06" db="EMBL/GenBank/DDBJ databases">
        <title>The draft sequence of the Mycobacterium elephantis genome.</title>
        <authorList>
            <person name="Pettersson F.B."/>
            <person name="Das S."/>
            <person name="Dasgupta S."/>
            <person name="Bhattacharya A."/>
            <person name="Kirsebom L.A."/>
        </authorList>
    </citation>
    <scope>NUCLEOTIDE SEQUENCE [LARGE SCALE GENOMIC DNA]</scope>
    <source>
        <strain evidence="1 2">DSM 44368</strain>
    </source>
</reference>
<dbReference type="RefSeq" id="WP_128109520.1">
    <property type="nucleotide sequence ID" value="NZ_ATDN01000023.1"/>
</dbReference>
<dbReference type="EMBL" id="ATDN01000023">
    <property type="protein sequence ID" value="RWA18872.1"/>
    <property type="molecule type" value="Genomic_DNA"/>
</dbReference>
<accession>A0A439DRS7</accession>
<proteinExistence type="predicted"/>
<organism evidence="1 2">
    <name type="scientific">Mycolicibacterium elephantis DSM 44368</name>
    <dbReference type="NCBI Taxonomy" id="1335622"/>
    <lineage>
        <taxon>Bacteria</taxon>
        <taxon>Bacillati</taxon>
        <taxon>Actinomycetota</taxon>
        <taxon>Actinomycetes</taxon>
        <taxon>Mycobacteriales</taxon>
        <taxon>Mycobacteriaceae</taxon>
        <taxon>Mycolicibacterium</taxon>
    </lineage>
</organism>
<dbReference type="InterPro" id="IPR049477">
    <property type="entry name" value="MTHFR"/>
</dbReference>
<protein>
    <recommendedName>
        <fullName evidence="3">Methylenetetrahydrofolate reductase</fullName>
    </recommendedName>
</protein>
<evidence type="ECO:0000313" key="1">
    <source>
        <dbReference type="EMBL" id="RWA18872.1"/>
    </source>
</evidence>